<gene>
    <name evidence="2" type="ORF">B7463_g5116</name>
</gene>
<evidence type="ECO:0000313" key="3">
    <source>
        <dbReference type="Proteomes" id="UP000258309"/>
    </source>
</evidence>
<dbReference type="InterPro" id="IPR011333">
    <property type="entry name" value="SKP1/BTB/POZ_sf"/>
</dbReference>
<dbReference type="Gene3D" id="3.30.710.10">
    <property type="entry name" value="Potassium Channel Kv1.1, Chain A"/>
    <property type="match status" value="1"/>
</dbReference>
<dbReference type="InterPro" id="IPR000210">
    <property type="entry name" value="BTB/POZ_dom"/>
</dbReference>
<protein>
    <recommendedName>
        <fullName evidence="1">BTB domain-containing protein</fullName>
    </recommendedName>
</protein>
<dbReference type="SUPFAM" id="SSF54695">
    <property type="entry name" value="POZ domain"/>
    <property type="match status" value="1"/>
</dbReference>
<evidence type="ECO:0000259" key="1">
    <source>
        <dbReference type="PROSITE" id="PS50097"/>
    </source>
</evidence>
<sequence length="285" mass="32105">MTSQGSELLILLSANDEDDISIFNDIGSELMVIHVGPNQKDIMVHKNLICATGKFFQDMANNPNGNIGICSLPNITPEAFKLFLCYIYQRRVPSVNLAADPVAQGTRLRELCQLYSFIEEYGLNVSLLNKTIDSIQDGFRLLDKIPEAPLIQAIYKNTKAGSKLRKFCAATTLSAHRSHVFKQESLSKLVKINEDFMEDFLEAVQGIFWPDADPRIRDCAGDPDCVECHGTCLEGTIRQRRGFWPCYFHVQPLEVVKVKREHDGGEKDLDVITLGNKSNCHLWKN</sequence>
<dbReference type="Pfam" id="PF00651">
    <property type="entry name" value="BTB"/>
    <property type="match status" value="1"/>
</dbReference>
<reference evidence="2 3" key="1">
    <citation type="submission" date="2018-05" db="EMBL/GenBank/DDBJ databases">
        <title>Draft genome sequence of Scytalidium lignicola DSM 105466, a ubiquitous saprotrophic fungus.</title>
        <authorList>
            <person name="Buettner E."/>
            <person name="Gebauer A.M."/>
            <person name="Hofrichter M."/>
            <person name="Liers C."/>
            <person name="Kellner H."/>
        </authorList>
    </citation>
    <scope>NUCLEOTIDE SEQUENCE [LARGE SCALE GENOMIC DNA]</scope>
    <source>
        <strain evidence="2 3">DSM 105466</strain>
    </source>
</reference>
<feature type="domain" description="BTB" evidence="1">
    <location>
        <begin position="29"/>
        <end position="96"/>
    </location>
</feature>
<dbReference type="STRING" id="5539.A0A3E2HCT8"/>
<proteinExistence type="predicted"/>
<name>A0A3E2HCT8_SCYLI</name>
<accession>A0A3E2HCT8</accession>
<dbReference type="PANTHER" id="PTHR47843">
    <property type="entry name" value="BTB DOMAIN-CONTAINING PROTEIN-RELATED"/>
    <property type="match status" value="1"/>
</dbReference>
<dbReference type="PROSITE" id="PS50097">
    <property type="entry name" value="BTB"/>
    <property type="match status" value="1"/>
</dbReference>
<dbReference type="OMA" id="PCQFHIH"/>
<comment type="caution">
    <text evidence="2">The sequence shown here is derived from an EMBL/GenBank/DDBJ whole genome shotgun (WGS) entry which is preliminary data.</text>
</comment>
<feature type="non-terminal residue" evidence="2">
    <location>
        <position position="1"/>
    </location>
</feature>
<keyword evidence="3" id="KW-1185">Reference proteome</keyword>
<dbReference type="AlphaFoldDB" id="A0A3E2HCT8"/>
<dbReference type="CDD" id="cd18186">
    <property type="entry name" value="BTB_POZ_ZBTB_KLHL-like"/>
    <property type="match status" value="1"/>
</dbReference>
<organism evidence="2 3">
    <name type="scientific">Scytalidium lignicola</name>
    <name type="common">Hyphomycete</name>
    <dbReference type="NCBI Taxonomy" id="5539"/>
    <lineage>
        <taxon>Eukaryota</taxon>
        <taxon>Fungi</taxon>
        <taxon>Dikarya</taxon>
        <taxon>Ascomycota</taxon>
        <taxon>Pezizomycotina</taxon>
        <taxon>Leotiomycetes</taxon>
        <taxon>Leotiomycetes incertae sedis</taxon>
        <taxon>Scytalidium</taxon>
    </lineage>
</organism>
<feature type="non-terminal residue" evidence="2">
    <location>
        <position position="285"/>
    </location>
</feature>
<dbReference type="EMBL" id="NCSJ02000080">
    <property type="protein sequence ID" value="RFU31228.1"/>
    <property type="molecule type" value="Genomic_DNA"/>
</dbReference>
<evidence type="ECO:0000313" key="2">
    <source>
        <dbReference type="EMBL" id="RFU31228.1"/>
    </source>
</evidence>
<dbReference type="PANTHER" id="PTHR47843:SF2">
    <property type="entry name" value="BTB DOMAIN-CONTAINING PROTEIN"/>
    <property type="match status" value="1"/>
</dbReference>
<dbReference type="Proteomes" id="UP000258309">
    <property type="component" value="Unassembled WGS sequence"/>
</dbReference>
<dbReference type="OrthoDB" id="6359816at2759"/>